<evidence type="ECO:0000313" key="2">
    <source>
        <dbReference type="EMBL" id="QQB13894.1"/>
    </source>
</evidence>
<name>A0A7T4DJF8_9MICO</name>
<gene>
    <name evidence="2" type="ORF">I6H47_14080</name>
</gene>
<reference evidence="2 3" key="1">
    <citation type="submission" date="2020-12" db="EMBL/GenBank/DDBJ databases">
        <title>FDA dAtabase for Regulatory Grade micrObial Sequences (FDA-ARGOS): Supporting development and validation of Infectious Disease Dx tests.</title>
        <authorList>
            <person name="Sproer C."/>
            <person name="Gronow S."/>
            <person name="Severitt S."/>
            <person name="Schroder I."/>
            <person name="Tallon L."/>
            <person name="Sadzewicz L."/>
            <person name="Zhao X."/>
            <person name="Boylan J."/>
            <person name="Ott S."/>
            <person name="Bowen H."/>
            <person name="Vavikolanu K."/>
            <person name="Mehta A."/>
            <person name="Aluvathingal J."/>
            <person name="Nadendla S."/>
            <person name="Lowell S."/>
            <person name="Myers T."/>
            <person name="Yan Y."/>
            <person name="Sichtig H."/>
        </authorList>
    </citation>
    <scope>NUCLEOTIDE SEQUENCE [LARGE SCALE GENOMIC DNA]</scope>
    <source>
        <strain evidence="2 3">FDAARGOS_990</strain>
    </source>
</reference>
<dbReference type="EMBL" id="CP065989">
    <property type="protein sequence ID" value="QQB13894.1"/>
    <property type="molecule type" value="Genomic_DNA"/>
</dbReference>
<dbReference type="AlphaFoldDB" id="A0A7T4DJF8"/>
<protein>
    <submittedName>
        <fullName evidence="2">Uncharacterized protein</fullName>
    </submittedName>
</protein>
<evidence type="ECO:0000313" key="3">
    <source>
        <dbReference type="Proteomes" id="UP000595374"/>
    </source>
</evidence>
<proteinExistence type="predicted"/>
<dbReference type="Proteomes" id="UP000595374">
    <property type="component" value="Chromosome"/>
</dbReference>
<accession>A0A7T4DJF8</accession>
<evidence type="ECO:0000256" key="1">
    <source>
        <dbReference type="SAM" id="MobiDB-lite"/>
    </source>
</evidence>
<organism evidence="2 3">
    <name type="scientific">Brevibacterium casei</name>
    <dbReference type="NCBI Taxonomy" id="33889"/>
    <lineage>
        <taxon>Bacteria</taxon>
        <taxon>Bacillati</taxon>
        <taxon>Actinomycetota</taxon>
        <taxon>Actinomycetes</taxon>
        <taxon>Micrococcales</taxon>
        <taxon>Brevibacteriaceae</taxon>
        <taxon>Brevibacterium</taxon>
    </lineage>
</organism>
<feature type="region of interest" description="Disordered" evidence="1">
    <location>
        <begin position="1"/>
        <end position="48"/>
    </location>
</feature>
<feature type="compositionally biased region" description="Pro residues" evidence="1">
    <location>
        <begin position="10"/>
        <end position="21"/>
    </location>
</feature>
<sequence length="83" mass="8533">MTDAEHATTPEPPTQGSPTPIPTAGTPKPTLGAPRPTPGTVNKDVPSEAWRANLTATADAPAADRHARISELLDDLEGQVGSL</sequence>